<comment type="catalytic activity">
    <reaction evidence="13">
        <text>L-tyrosyl-[protein] + ATP = O-phospho-L-tyrosyl-[protein] + ADP + H(+)</text>
        <dbReference type="Rhea" id="RHEA:10596"/>
        <dbReference type="Rhea" id="RHEA-COMP:10136"/>
        <dbReference type="Rhea" id="RHEA-COMP:20101"/>
        <dbReference type="ChEBI" id="CHEBI:15378"/>
        <dbReference type="ChEBI" id="CHEBI:30616"/>
        <dbReference type="ChEBI" id="CHEBI:46858"/>
        <dbReference type="ChEBI" id="CHEBI:61978"/>
        <dbReference type="ChEBI" id="CHEBI:456216"/>
    </reaction>
</comment>
<dbReference type="EC" id="2.7.10.2" evidence="19"/>
<evidence type="ECO:0000256" key="8">
    <source>
        <dbReference type="ARBA" id="ARBA00022777"/>
    </source>
</evidence>
<evidence type="ECO:0000256" key="15">
    <source>
        <dbReference type="SAM" id="Phobius"/>
    </source>
</evidence>
<feature type="transmembrane region" description="Helical" evidence="15">
    <location>
        <begin position="449"/>
        <end position="472"/>
    </location>
</feature>
<evidence type="ECO:0000256" key="12">
    <source>
        <dbReference type="ARBA" id="ARBA00023137"/>
    </source>
</evidence>
<dbReference type="InterPro" id="IPR003856">
    <property type="entry name" value="LPS_length_determ_N"/>
</dbReference>
<feature type="domain" description="Tyrosine-protein kinase G-rich" evidence="18">
    <location>
        <begin position="391"/>
        <end position="469"/>
    </location>
</feature>
<comment type="similarity">
    <text evidence="2">Belongs to the etk/wzc family.</text>
</comment>
<dbReference type="NCBIfam" id="TIGR01007">
    <property type="entry name" value="eps_fam"/>
    <property type="match status" value="1"/>
</dbReference>
<dbReference type="Pfam" id="PF13614">
    <property type="entry name" value="AAA_31"/>
    <property type="match status" value="1"/>
</dbReference>
<dbReference type="PANTHER" id="PTHR32309:SF32">
    <property type="entry name" value="TYROSINE-PROTEIN KINASE ETK-RELATED"/>
    <property type="match status" value="1"/>
</dbReference>
<keyword evidence="10 15" id="KW-1133">Transmembrane helix</keyword>
<evidence type="ECO:0000256" key="2">
    <source>
        <dbReference type="ARBA" id="ARBA00008883"/>
    </source>
</evidence>
<feature type="domain" description="AAA" evidence="17">
    <location>
        <begin position="562"/>
        <end position="675"/>
    </location>
</feature>
<evidence type="ECO:0000313" key="19">
    <source>
        <dbReference type="EMBL" id="MCL7939463.1"/>
    </source>
</evidence>
<dbReference type="CDD" id="cd05387">
    <property type="entry name" value="BY-kinase"/>
    <property type="match status" value="1"/>
</dbReference>
<dbReference type="GO" id="GO:0004715">
    <property type="term" value="F:non-membrane spanning protein tyrosine kinase activity"/>
    <property type="evidence" value="ECO:0007669"/>
    <property type="project" value="UniProtKB-EC"/>
</dbReference>
<proteinExistence type="inferred from homology"/>
<evidence type="ECO:0000256" key="13">
    <source>
        <dbReference type="ARBA" id="ARBA00053015"/>
    </source>
</evidence>
<protein>
    <submittedName>
        <fullName evidence="19">Polysaccharide biosynthesis tyrosine autokinase</fullName>
        <ecNumber evidence="19">2.7.10.2</ecNumber>
    </submittedName>
</protein>
<sequence>MTEKTPHTTADDEIDLGRLFGLLVDHKWLIIAITVLFAVCGAVYATLATPIYQGDALVQVEKRSSVSPLGDLANVMGSQGENPSSSTAAEVQILQSRMVLGQVVERVGLDTVVQPRLLPFVGEFVRRQGIERPGFMEGRPEVWGNEFLTLGRLEVADALRGQPLIVTAGQGGSYTLTHAPADEPPRELGQGRVGELAQFANGDIKLRLAELQAPEGAEFTVVQRTRAAAIGSLKGRLNVAEVGGGRSSDTGMLRLTLTGPDREEIRRSLDAVAETFLTQNVQRQSAEAEKSLAFLEEQAPELRDQLAAAEDSLNEYRVEQDSVDLSSEAQATIQQFIELESQLSELEFQEAELRERYTPNHPTYQSLLRQKRQLEERRAELNERVDELPAAQQEVVRRTRDVEVTQAIYVNVLNKMQEMELARAGTVGNVRIIDEALVAGGPIEPRKPLIVVLATLFGGILAVGIVLVRGLFNRGVESPEQLEDAGLPVYATVPLSDEQKKLVKRIKHRRDRHSSEVVSGILAERAPADTSVEALRGLRTSLHFAMLEASDNRLMITGPSPGIGKSFIAVNLGAVCAQAGQKVLVVDADMRKGHIHHAFKGKSDGGLSELLGGRLPLDEVIRESGIEGLDYVSRGTAPPNPSELLMTAGFSRFLEEAGQRYDLVILDTPPVLAVTDAAVVGAQCGTTLVVARFEVNPLREMQIATRRLESGGVTVKGAILNAMERKAAASYGYGYYQYSYK</sequence>
<comment type="subcellular location">
    <subcellularLocation>
        <location evidence="1">Cell inner membrane</location>
        <topology evidence="1">Multi-pass membrane protein</topology>
    </subcellularLocation>
</comment>
<keyword evidence="12" id="KW-0829">Tyrosine-protein kinase</keyword>
<dbReference type="InterPro" id="IPR027417">
    <property type="entry name" value="P-loop_NTPase"/>
</dbReference>
<evidence type="ECO:0000259" key="18">
    <source>
        <dbReference type="Pfam" id="PF13807"/>
    </source>
</evidence>
<reference evidence="19" key="1">
    <citation type="submission" date="2022-05" db="EMBL/GenBank/DDBJ databases">
        <title>Halomonas geminus sp. nov. and Halomonas llamarensis sp. nov. isolated from high-altitude salars of the Atacama Desert.</title>
        <authorList>
            <person name="Hintersatz C."/>
            <person name="Rojas L.A."/>
            <person name="Wei T.-S."/>
            <person name="Kutschke S."/>
            <person name="Lehmann F."/>
            <person name="Jain R."/>
            <person name="Pollmann K."/>
        </authorList>
    </citation>
    <scope>NUCLEOTIDE SEQUENCE</scope>
    <source>
        <strain evidence="19">ATCH28</strain>
    </source>
</reference>
<dbReference type="RefSeq" id="WP_250059453.1">
    <property type="nucleotide sequence ID" value="NZ_JAMJPK010000001.1"/>
</dbReference>
<evidence type="ECO:0000259" key="17">
    <source>
        <dbReference type="Pfam" id="PF13614"/>
    </source>
</evidence>
<feature type="domain" description="Polysaccharide chain length determinant N-terminal" evidence="16">
    <location>
        <begin position="12"/>
        <end position="105"/>
    </location>
</feature>
<dbReference type="PANTHER" id="PTHR32309">
    <property type="entry name" value="TYROSINE-PROTEIN KINASE"/>
    <property type="match status" value="1"/>
</dbReference>
<evidence type="ECO:0000256" key="11">
    <source>
        <dbReference type="ARBA" id="ARBA00023136"/>
    </source>
</evidence>
<keyword evidence="5 19" id="KW-0808">Transferase</keyword>
<comment type="caution">
    <text evidence="19">The sequence shown here is derived from an EMBL/GenBank/DDBJ whole genome shotgun (WGS) entry which is preliminary data.</text>
</comment>
<evidence type="ECO:0000256" key="3">
    <source>
        <dbReference type="ARBA" id="ARBA00022475"/>
    </source>
</evidence>
<dbReference type="EMBL" id="JAMJPK010000001">
    <property type="protein sequence ID" value="MCL7939463.1"/>
    <property type="molecule type" value="Genomic_DNA"/>
</dbReference>
<evidence type="ECO:0000256" key="10">
    <source>
        <dbReference type="ARBA" id="ARBA00022989"/>
    </source>
</evidence>
<evidence type="ECO:0000256" key="14">
    <source>
        <dbReference type="SAM" id="Coils"/>
    </source>
</evidence>
<evidence type="ECO:0000256" key="6">
    <source>
        <dbReference type="ARBA" id="ARBA00022692"/>
    </source>
</evidence>
<dbReference type="InterPro" id="IPR005702">
    <property type="entry name" value="Wzc-like_C"/>
</dbReference>
<keyword evidence="4" id="KW-0997">Cell inner membrane</keyword>
<keyword evidence="11 15" id="KW-0472">Membrane</keyword>
<evidence type="ECO:0000256" key="4">
    <source>
        <dbReference type="ARBA" id="ARBA00022519"/>
    </source>
</evidence>
<keyword evidence="3" id="KW-1003">Cell membrane</keyword>
<dbReference type="Gene3D" id="3.40.50.300">
    <property type="entry name" value="P-loop containing nucleotide triphosphate hydrolases"/>
    <property type="match status" value="1"/>
</dbReference>
<dbReference type="Proteomes" id="UP001165369">
    <property type="component" value="Unassembled WGS sequence"/>
</dbReference>
<dbReference type="Pfam" id="PF23607">
    <property type="entry name" value="WZC_N"/>
    <property type="match status" value="1"/>
</dbReference>
<organism evidence="19 20">
    <name type="scientific">Halomonas gemina</name>
    <dbReference type="NCBI Taxonomy" id="2945105"/>
    <lineage>
        <taxon>Bacteria</taxon>
        <taxon>Pseudomonadati</taxon>
        <taxon>Pseudomonadota</taxon>
        <taxon>Gammaproteobacteria</taxon>
        <taxon>Oceanospirillales</taxon>
        <taxon>Halomonadaceae</taxon>
        <taxon>Halomonas</taxon>
    </lineage>
</organism>
<evidence type="ECO:0000256" key="1">
    <source>
        <dbReference type="ARBA" id="ARBA00004429"/>
    </source>
</evidence>
<dbReference type="InterPro" id="IPR032807">
    <property type="entry name" value="GNVR"/>
</dbReference>
<keyword evidence="7" id="KW-0547">Nucleotide-binding</keyword>
<evidence type="ECO:0000256" key="7">
    <source>
        <dbReference type="ARBA" id="ARBA00022741"/>
    </source>
</evidence>
<evidence type="ECO:0000313" key="20">
    <source>
        <dbReference type="Proteomes" id="UP001165369"/>
    </source>
</evidence>
<evidence type="ECO:0000259" key="16">
    <source>
        <dbReference type="Pfam" id="PF02706"/>
    </source>
</evidence>
<evidence type="ECO:0000256" key="9">
    <source>
        <dbReference type="ARBA" id="ARBA00022840"/>
    </source>
</evidence>
<dbReference type="InterPro" id="IPR025669">
    <property type="entry name" value="AAA_dom"/>
</dbReference>
<dbReference type="Pfam" id="PF13807">
    <property type="entry name" value="GNVR"/>
    <property type="match status" value="1"/>
</dbReference>
<dbReference type="InterPro" id="IPR050445">
    <property type="entry name" value="Bact_polysacc_biosynth/exp"/>
</dbReference>
<gene>
    <name evidence="19" type="ORF">M8009_03970</name>
</gene>
<keyword evidence="20" id="KW-1185">Reference proteome</keyword>
<name>A0ABT0SXR9_9GAMM</name>
<keyword evidence="8" id="KW-0418">Kinase</keyword>
<dbReference type="SUPFAM" id="SSF52540">
    <property type="entry name" value="P-loop containing nucleoside triphosphate hydrolases"/>
    <property type="match status" value="1"/>
</dbReference>
<dbReference type="Pfam" id="PF02706">
    <property type="entry name" value="Wzz"/>
    <property type="match status" value="1"/>
</dbReference>
<feature type="transmembrane region" description="Helical" evidence="15">
    <location>
        <begin position="28"/>
        <end position="47"/>
    </location>
</feature>
<feature type="coiled-coil region" evidence="14">
    <location>
        <begin position="278"/>
        <end position="391"/>
    </location>
</feature>
<evidence type="ECO:0000256" key="5">
    <source>
        <dbReference type="ARBA" id="ARBA00022679"/>
    </source>
</evidence>
<keyword evidence="6 15" id="KW-0812">Transmembrane</keyword>
<keyword evidence="9" id="KW-0067">ATP-binding</keyword>
<accession>A0ABT0SXR9</accession>
<keyword evidence="14" id="KW-0175">Coiled coil</keyword>